<organism evidence="1 2">
    <name type="scientific">Hymenobacter oligotrophus</name>
    <dbReference type="NCBI Taxonomy" id="2319843"/>
    <lineage>
        <taxon>Bacteria</taxon>
        <taxon>Pseudomonadati</taxon>
        <taxon>Bacteroidota</taxon>
        <taxon>Cytophagia</taxon>
        <taxon>Cytophagales</taxon>
        <taxon>Hymenobacteraceae</taxon>
        <taxon>Hymenobacter</taxon>
    </lineage>
</organism>
<dbReference type="Proteomes" id="UP000262802">
    <property type="component" value="Chromosome"/>
</dbReference>
<evidence type="ECO:0000313" key="1">
    <source>
        <dbReference type="EMBL" id="AYA38474.1"/>
    </source>
</evidence>
<accession>A0A3B7R314</accession>
<dbReference type="EMBL" id="CP032317">
    <property type="protein sequence ID" value="AYA38474.1"/>
    <property type="molecule type" value="Genomic_DNA"/>
</dbReference>
<proteinExistence type="predicted"/>
<protein>
    <submittedName>
        <fullName evidence="1">Uncharacterized protein</fullName>
    </submittedName>
</protein>
<name>A0A3B7R314_9BACT</name>
<sequence>MQIARQFLLAVLGGKYDDAYRMLAPEVKVSVSPVRFRAAAEPIYRQGQQRGAGIDLYRLGLRIGENDQVRWFYAFTFKSDSLVKAPQQLDVSFRDSAATGVLEFRMVPPAAESSPGSPR</sequence>
<dbReference type="KEGG" id="hyh:D3Y59_16305"/>
<keyword evidence="2" id="KW-1185">Reference proteome</keyword>
<reference evidence="1 2" key="1">
    <citation type="submission" date="2018-09" db="EMBL/GenBank/DDBJ databases">
        <title>Hymenobacter medium sp. nov., isolated from R2A medium.</title>
        <authorList>
            <person name="Yingchao G."/>
        </authorList>
    </citation>
    <scope>NUCLEOTIDE SEQUENCE [LARGE SCALE GENOMIC DNA]</scope>
    <source>
        <strain evidence="2">sh-6</strain>
    </source>
</reference>
<evidence type="ECO:0000313" key="2">
    <source>
        <dbReference type="Proteomes" id="UP000262802"/>
    </source>
</evidence>
<dbReference type="AlphaFoldDB" id="A0A3B7R314"/>
<gene>
    <name evidence="1" type="ORF">D3Y59_16305</name>
</gene>
<dbReference type="OrthoDB" id="886373at2"/>